<keyword evidence="2" id="KW-1185">Reference proteome</keyword>
<sequence length="66" mass="7051">MTNTTCPGSTGHGADSDWRVHNKDAVRYCNTCNGIASIQYDKAGQVHALNAQLTAALAAQHARRNP</sequence>
<organism evidence="1 2">
    <name type="scientific">Saccharothrix violaceirubra</name>
    <dbReference type="NCBI Taxonomy" id="413306"/>
    <lineage>
        <taxon>Bacteria</taxon>
        <taxon>Bacillati</taxon>
        <taxon>Actinomycetota</taxon>
        <taxon>Actinomycetes</taxon>
        <taxon>Pseudonocardiales</taxon>
        <taxon>Pseudonocardiaceae</taxon>
        <taxon>Saccharothrix</taxon>
    </lineage>
</organism>
<dbReference type="AlphaFoldDB" id="A0A7W7T1U2"/>
<evidence type="ECO:0000313" key="1">
    <source>
        <dbReference type="EMBL" id="MBB4963795.1"/>
    </source>
</evidence>
<name>A0A7W7T1U2_9PSEU</name>
<evidence type="ECO:0000313" key="2">
    <source>
        <dbReference type="Proteomes" id="UP000542674"/>
    </source>
</evidence>
<reference evidence="1 2" key="1">
    <citation type="submission" date="2020-08" db="EMBL/GenBank/DDBJ databases">
        <title>Sequencing the genomes of 1000 actinobacteria strains.</title>
        <authorList>
            <person name="Klenk H.-P."/>
        </authorList>
    </citation>
    <scope>NUCLEOTIDE SEQUENCE [LARGE SCALE GENOMIC DNA]</scope>
    <source>
        <strain evidence="1 2">DSM 45084</strain>
    </source>
</reference>
<gene>
    <name evidence="1" type="ORF">F4559_001154</name>
</gene>
<dbReference type="EMBL" id="JACHJS010000001">
    <property type="protein sequence ID" value="MBB4963795.1"/>
    <property type="molecule type" value="Genomic_DNA"/>
</dbReference>
<proteinExistence type="predicted"/>
<dbReference type="RefSeq" id="WP_184666540.1">
    <property type="nucleotide sequence ID" value="NZ_BAABAI010000034.1"/>
</dbReference>
<accession>A0A7W7T1U2</accession>
<comment type="caution">
    <text evidence="1">The sequence shown here is derived from an EMBL/GenBank/DDBJ whole genome shotgun (WGS) entry which is preliminary data.</text>
</comment>
<protein>
    <submittedName>
        <fullName evidence="1">Uncharacterized protein</fullName>
    </submittedName>
</protein>
<dbReference type="Proteomes" id="UP000542674">
    <property type="component" value="Unassembled WGS sequence"/>
</dbReference>